<dbReference type="EMBL" id="LSSK01000009">
    <property type="protein sequence ID" value="OMH86324.1"/>
    <property type="molecule type" value="Genomic_DNA"/>
</dbReference>
<comment type="caution">
    <text evidence="2">The sequence shown here is derived from an EMBL/GenBank/DDBJ whole genome shotgun (WGS) entry which is preliminary data.</text>
</comment>
<evidence type="ECO:0000256" key="1">
    <source>
        <dbReference type="SAM" id="MobiDB-lite"/>
    </source>
</evidence>
<feature type="region of interest" description="Disordered" evidence="1">
    <location>
        <begin position="605"/>
        <end position="631"/>
    </location>
</feature>
<name>A0A1R1PZF3_ZANCU</name>
<dbReference type="Proteomes" id="UP000188320">
    <property type="component" value="Unassembled WGS sequence"/>
</dbReference>
<protein>
    <submittedName>
        <fullName evidence="2">Uncharacterized protein</fullName>
    </submittedName>
</protein>
<feature type="compositionally biased region" description="Low complexity" evidence="1">
    <location>
        <begin position="483"/>
        <end position="498"/>
    </location>
</feature>
<dbReference type="AlphaFoldDB" id="A0A1R1PZF3"/>
<proteinExistence type="predicted"/>
<evidence type="ECO:0000313" key="3">
    <source>
        <dbReference type="Proteomes" id="UP000188320"/>
    </source>
</evidence>
<organism evidence="2 3">
    <name type="scientific">Zancudomyces culisetae</name>
    <name type="common">Gut fungus</name>
    <name type="synonym">Smittium culisetae</name>
    <dbReference type="NCBI Taxonomy" id="1213189"/>
    <lineage>
        <taxon>Eukaryota</taxon>
        <taxon>Fungi</taxon>
        <taxon>Fungi incertae sedis</taxon>
        <taxon>Zoopagomycota</taxon>
        <taxon>Kickxellomycotina</taxon>
        <taxon>Harpellomycetes</taxon>
        <taxon>Harpellales</taxon>
        <taxon>Legeriomycetaceae</taxon>
        <taxon>Zancudomyces</taxon>
    </lineage>
</organism>
<evidence type="ECO:0000313" key="2">
    <source>
        <dbReference type="EMBL" id="OMH86324.1"/>
    </source>
</evidence>
<gene>
    <name evidence="2" type="ORF">AX774_g216</name>
</gene>
<accession>A0A1R1PZF3</accession>
<feature type="region of interest" description="Disordered" evidence="1">
    <location>
        <begin position="483"/>
        <end position="506"/>
    </location>
</feature>
<reference evidence="3" key="1">
    <citation type="submission" date="2017-01" db="EMBL/GenBank/DDBJ databases">
        <authorList>
            <person name="Wang Y."/>
            <person name="White M."/>
            <person name="Kvist S."/>
            <person name="Moncalvo J.-M."/>
        </authorList>
    </citation>
    <scope>NUCLEOTIDE SEQUENCE [LARGE SCALE GENOMIC DNA]</scope>
    <source>
        <strain evidence="3">COL-18-3</strain>
    </source>
</reference>
<feature type="compositionally biased region" description="Polar residues" evidence="1">
    <location>
        <begin position="82"/>
        <end position="93"/>
    </location>
</feature>
<feature type="region of interest" description="Disordered" evidence="1">
    <location>
        <begin position="13"/>
        <end position="48"/>
    </location>
</feature>
<feature type="region of interest" description="Disordered" evidence="1">
    <location>
        <begin position="82"/>
        <end position="101"/>
    </location>
</feature>
<keyword evidence="3" id="KW-1185">Reference proteome</keyword>
<sequence length="769" mass="85993">MIAKEKKGQVFYLYGKNNEEKDKNNNGPDESCDPKEYYNKTLTPTFGENKKNRMAFNKKSQTKKPKTGNIDDNWVYLITLKPNGNQADPQSNIPKKANNEDDEQVRVVKKTDLNGMNDYYEQLVNALQTDPNSSIAMPETLNDTSSTLTVNRQYEYIEVLPLNELNLKRHNKINPPMNESKYRRVLNYANAQRKNYIRDTNKVLWDWQHKYSNMDLTASFEKDSEVEDRVRVVLGGITLDSDFARETIQVLKDLDNIYRGLYYAENVGYAYSGAEYDHNAYSTMNSSETAGLDGYMYSPDRYNLTSKFNTGTNYYHVGGDMYRAGKNFNTIGYKRGNTLFNETNIMGMFDPKLDNEQAVGILDQGRFKGQHMGSNFGTVTDSSLRVNGFNDAGSVELRMYASHNELHANHNMGKNTIGKSSNLHYPKNSVRGIDSVQYSDTPGAQFGQYGNLPLAIQVAQTHNLSNNHGLVALQNTVHKSTTDINSINNTSANNNNDTRGSSGERGKTALKLNEKISYTNPDMLRPGSNSFSDEMPLSCLLNHHMNSNTNLANTAARGVTNTQLASRAHEVDIVLEPVEHNTSPKRPKTCAGLFKNDAGPVPSIQPTKNENAHCTCGNNDSSNTRRHGSYRHTDTNARESVNGINAHPYLSETNLPTRVTNQANGIRTNLSTISDLQKPRSHAKALTEIPFTFSLQQSASPLPETMKPPGELFLSKRSTRIADEKQSNSVYCQSPVYASTHNLTASPARGESCIGSLKKRRVISLHTLQ</sequence>